<dbReference type="InterPro" id="IPR013689">
    <property type="entry name" value="RNA_helicase_ATP-dep_HrpB_C"/>
</dbReference>
<gene>
    <name evidence="8" type="ORF">N177_3850</name>
</gene>
<evidence type="ECO:0000259" key="7">
    <source>
        <dbReference type="PROSITE" id="PS51194"/>
    </source>
</evidence>
<dbReference type="PIRSF" id="PIRSF005496">
    <property type="entry name" value="ATP_hel_hrpB"/>
    <property type="match status" value="1"/>
</dbReference>
<keyword evidence="9" id="KW-1185">Reference proteome</keyword>
<dbReference type="GO" id="GO:0016787">
    <property type="term" value="F:hydrolase activity"/>
    <property type="evidence" value="ECO:0007669"/>
    <property type="project" value="UniProtKB-KW"/>
</dbReference>
<dbReference type="Pfam" id="PF24473">
    <property type="entry name" value="CON_HrpB"/>
    <property type="match status" value="1"/>
</dbReference>
<dbReference type="InterPro" id="IPR010225">
    <property type="entry name" value="HrpB"/>
</dbReference>
<keyword evidence="2" id="KW-0378">Hydrolase</keyword>
<dbReference type="OrthoDB" id="9805617at2"/>
<dbReference type="RefSeq" id="WP_023433959.1">
    <property type="nucleotide sequence ID" value="NZ_AWXZ01000040.1"/>
</dbReference>
<proteinExistence type="predicted"/>
<dbReference type="Gene3D" id="3.40.50.300">
    <property type="entry name" value="P-loop containing nucleotide triphosphate hydrolases"/>
    <property type="match status" value="2"/>
</dbReference>
<dbReference type="InterPro" id="IPR001650">
    <property type="entry name" value="Helicase_C-like"/>
</dbReference>
<evidence type="ECO:0000313" key="8">
    <source>
        <dbReference type="EMBL" id="ESR22713.1"/>
    </source>
</evidence>
<dbReference type="Pfam" id="PF08482">
    <property type="entry name" value="HrpB_C"/>
    <property type="match status" value="1"/>
</dbReference>
<dbReference type="PROSITE" id="PS51192">
    <property type="entry name" value="HELICASE_ATP_BIND_1"/>
    <property type="match status" value="1"/>
</dbReference>
<evidence type="ECO:0000313" key="9">
    <source>
        <dbReference type="Proteomes" id="UP000017819"/>
    </source>
</evidence>
<dbReference type="InterPro" id="IPR027417">
    <property type="entry name" value="P-loop_NTPase"/>
</dbReference>
<evidence type="ECO:0000256" key="3">
    <source>
        <dbReference type="ARBA" id="ARBA00022806"/>
    </source>
</evidence>
<evidence type="ECO:0000256" key="5">
    <source>
        <dbReference type="SAM" id="MobiDB-lite"/>
    </source>
</evidence>
<dbReference type="SMART" id="SM00487">
    <property type="entry name" value="DEXDc"/>
    <property type="match status" value="1"/>
</dbReference>
<dbReference type="InterPro" id="IPR011545">
    <property type="entry name" value="DEAD/DEAH_box_helicase_dom"/>
</dbReference>
<dbReference type="PROSITE" id="PS51194">
    <property type="entry name" value="HELICASE_CTER"/>
    <property type="match status" value="1"/>
</dbReference>
<dbReference type="InterPro" id="IPR002464">
    <property type="entry name" value="DNA/RNA_helicase_DEAH_CS"/>
</dbReference>
<keyword evidence="1" id="KW-0547">Nucleotide-binding</keyword>
<dbReference type="AlphaFoldDB" id="V4T7Y0"/>
<feature type="domain" description="Helicase C-terminal" evidence="7">
    <location>
        <begin position="199"/>
        <end position="367"/>
    </location>
</feature>
<protein>
    <submittedName>
        <fullName evidence="8">ATP-dependent helicase HrpB</fullName>
    </submittedName>
</protein>
<dbReference type="SMART" id="SM00847">
    <property type="entry name" value="HA2"/>
    <property type="match status" value="1"/>
</dbReference>
<dbReference type="CDD" id="cd17990">
    <property type="entry name" value="DEXHc_HrpB"/>
    <property type="match status" value="1"/>
</dbReference>
<dbReference type="SMART" id="SM00490">
    <property type="entry name" value="HELICc"/>
    <property type="match status" value="1"/>
</dbReference>
<feature type="domain" description="Helicase ATP-binding" evidence="6">
    <location>
        <begin position="12"/>
        <end position="176"/>
    </location>
</feature>
<dbReference type="InterPro" id="IPR056329">
    <property type="entry name" value="CON_HrpB"/>
</dbReference>
<dbReference type="Proteomes" id="UP000017819">
    <property type="component" value="Unassembled WGS sequence"/>
</dbReference>
<dbReference type="PROSITE" id="PS00690">
    <property type="entry name" value="DEAH_ATP_HELICASE"/>
    <property type="match status" value="1"/>
</dbReference>
<dbReference type="eggNOG" id="COG1643">
    <property type="taxonomic scope" value="Bacteria"/>
</dbReference>
<dbReference type="GO" id="GO:0003676">
    <property type="term" value="F:nucleic acid binding"/>
    <property type="evidence" value="ECO:0007669"/>
    <property type="project" value="InterPro"/>
</dbReference>
<keyword evidence="3 8" id="KW-0347">Helicase</keyword>
<name>V4T7Y0_9HYPH</name>
<dbReference type="PATRIC" id="fig|631454.5.peg.3803"/>
<keyword evidence="4" id="KW-0067">ATP-binding</keyword>
<sequence>MLPVDAILPELLTTLDAHSRAVLIAPPGAGKTTGVPPVLLDAAWRRDGRIIVVEPRRLAARAAAARIAALRGEEVGRTVGYRVRNDTTISAVTRIELVTAGVFVRMILDDPGLDGIAAILFDEVHERALDVDLGLALALEAQGALREDLRLLAMSATLDGRRFVDLFGGAPVVESEGRLHAVETSYLGSEPGARVEDRVARAVLKGLAEEEGSILAFLPGQGEISRTVERLAERLPADTDLAPLYGALDARAQDLAIRPAAPGRRKVVLATSIAETSLTIEGVRLVVDSGLSRRPRYEPGSGLTRLETVRASRAAADQRRGRAGRTEPGVCYRLWDEPQTASLQPFDTPEILAADLADLALTLLAWGAADPSVLRWLDAPPAAAYAEALDLLTRLGARDKAGGLTSHGRRLAELPLPPRLAHMLLQGAASREGRLAADIAAILSEPGLGGRDTDLPARLESFRRDRGPRARASRDAAARWAAMAERLTARDDALPQPPDAATLLALAYPERLAQQRGGRGRFRMANGSGARLDGGDPLADAQFLAIGEVQGGGPDGRILLAARTDRETIEAVFADRIVEEERLDYDSAADGLRAVRLRRLDALVLRETPIEVPRDERAAMLLADAVARRGLASLPWPEDIARLRERVGFLRRHDPSWPDLSDEALVRRREEWLLPMLQGKRRLGDPGPRDIRDAFAALLPWARMAELDRLAPPRFEAPSGTSAAIDYAGEEPVVRIRVQNLFGLATHPGVMDGRVPILLELLSPAQRPLQVTRDLPGFWAGSWRDVRADMRGRYPKHAWPEDPATAAPLKGTKRQG</sequence>
<dbReference type="STRING" id="631454.N177_3850"/>
<dbReference type="Pfam" id="PF00270">
    <property type="entry name" value="DEAD"/>
    <property type="match status" value="1"/>
</dbReference>
<evidence type="ECO:0000256" key="4">
    <source>
        <dbReference type="ARBA" id="ARBA00022840"/>
    </source>
</evidence>
<organism evidence="8 9">
    <name type="scientific">Lutibaculum baratangense AMV1</name>
    <dbReference type="NCBI Taxonomy" id="631454"/>
    <lineage>
        <taxon>Bacteria</taxon>
        <taxon>Pseudomonadati</taxon>
        <taxon>Pseudomonadota</taxon>
        <taxon>Alphaproteobacteria</taxon>
        <taxon>Hyphomicrobiales</taxon>
        <taxon>Tepidamorphaceae</taxon>
        <taxon>Lutibaculum</taxon>
    </lineage>
</organism>
<comment type="caution">
    <text evidence="8">The sequence shown here is derived from an EMBL/GenBank/DDBJ whole genome shotgun (WGS) entry which is preliminary data.</text>
</comment>
<dbReference type="InterPro" id="IPR007502">
    <property type="entry name" value="Helicase-assoc_dom"/>
</dbReference>
<dbReference type="SUPFAM" id="SSF52540">
    <property type="entry name" value="P-loop containing nucleoside triphosphate hydrolases"/>
    <property type="match status" value="1"/>
</dbReference>
<dbReference type="Gene3D" id="1.20.120.1080">
    <property type="match status" value="1"/>
</dbReference>
<dbReference type="EMBL" id="AWXZ01000040">
    <property type="protein sequence ID" value="ESR22713.1"/>
    <property type="molecule type" value="Genomic_DNA"/>
</dbReference>
<accession>V4T7Y0</accession>
<evidence type="ECO:0000256" key="2">
    <source>
        <dbReference type="ARBA" id="ARBA00022801"/>
    </source>
</evidence>
<evidence type="ECO:0000259" key="6">
    <source>
        <dbReference type="PROSITE" id="PS51192"/>
    </source>
</evidence>
<dbReference type="InterPro" id="IPR014001">
    <property type="entry name" value="Helicase_ATP-bd"/>
</dbReference>
<dbReference type="PANTHER" id="PTHR43519">
    <property type="entry name" value="ATP-DEPENDENT RNA HELICASE HRPB"/>
    <property type="match status" value="1"/>
</dbReference>
<feature type="region of interest" description="Disordered" evidence="5">
    <location>
        <begin position="795"/>
        <end position="816"/>
    </location>
</feature>
<reference evidence="8 9" key="1">
    <citation type="journal article" date="2014" name="Genome Announc.">
        <title>Draft Genome Sequence of Lutibaculum baratangense Strain AMV1T, Isolated from a Mud Volcano in Andamans, India.</title>
        <authorList>
            <person name="Singh A."/>
            <person name="Sreenivas A."/>
            <person name="Sathyanarayana Reddy G."/>
            <person name="Pinnaka A.K."/>
            <person name="Shivaji S."/>
        </authorList>
    </citation>
    <scope>NUCLEOTIDE SEQUENCE [LARGE SCALE GENOMIC DNA]</scope>
    <source>
        <strain evidence="8 9">AMV1</strain>
    </source>
</reference>
<dbReference type="NCBIfam" id="TIGR01970">
    <property type="entry name" value="DEAH_box_HrpB"/>
    <property type="match status" value="1"/>
</dbReference>
<dbReference type="GO" id="GO:0004386">
    <property type="term" value="F:helicase activity"/>
    <property type="evidence" value="ECO:0007669"/>
    <property type="project" value="UniProtKB-KW"/>
</dbReference>
<evidence type="ECO:0000256" key="1">
    <source>
        <dbReference type="ARBA" id="ARBA00022741"/>
    </source>
</evidence>
<dbReference type="FunFam" id="3.40.50.300:FF:002125">
    <property type="entry name" value="ATP-dependent helicase HrpB"/>
    <property type="match status" value="1"/>
</dbReference>
<dbReference type="InterPro" id="IPR049614">
    <property type="entry name" value="HrpB_DEXH"/>
</dbReference>
<dbReference type="Pfam" id="PF00271">
    <property type="entry name" value="Helicase_C"/>
    <property type="match status" value="1"/>
</dbReference>
<dbReference type="PANTHER" id="PTHR43519:SF1">
    <property type="entry name" value="ATP-DEPENDENT RNA HELICASE HRPB"/>
    <property type="match status" value="1"/>
</dbReference>
<dbReference type="CDD" id="cd18791">
    <property type="entry name" value="SF2_C_RHA"/>
    <property type="match status" value="1"/>
</dbReference>
<dbReference type="GO" id="GO:0005524">
    <property type="term" value="F:ATP binding"/>
    <property type="evidence" value="ECO:0007669"/>
    <property type="project" value="UniProtKB-KW"/>
</dbReference>